<dbReference type="InterPro" id="IPR025588">
    <property type="entry name" value="YcxB-like_C"/>
</dbReference>
<feature type="domain" description="YcxB-like C-terminal" evidence="2">
    <location>
        <begin position="112"/>
        <end position="172"/>
    </location>
</feature>
<keyword evidence="1" id="KW-0812">Transmembrane</keyword>
<keyword evidence="1" id="KW-0472">Membrane</keyword>
<gene>
    <name evidence="3" type="ORF">PN925_001445</name>
</gene>
<accession>A0AAI9MRZ2</accession>
<keyword evidence="1" id="KW-1133">Transmembrane helix</keyword>
<sequence>MITLPVTLTVQDLADYQTFSFRHFYQEPVGWRRIPYILIWLILCGMLLLIFSTFSPLPGKFDIYSVFYGLSCGFLSLLVFIYSRFVKSRRVMRQFSVQSGHYLLRPATFELNNDGINQVSALYHSFFAWESVIDYAESATGLYLYHGKYDGIIIPLRDIQSEAQKNDILHLLSQKIRNVQIKNQAVDKPAGIGDDRQRL</sequence>
<dbReference type="Pfam" id="PF14317">
    <property type="entry name" value="YcxB"/>
    <property type="match status" value="1"/>
</dbReference>
<organism evidence="3">
    <name type="scientific">Morganella morganii</name>
    <name type="common">Proteus morganii</name>
    <dbReference type="NCBI Taxonomy" id="582"/>
    <lineage>
        <taxon>Bacteria</taxon>
        <taxon>Pseudomonadati</taxon>
        <taxon>Pseudomonadota</taxon>
        <taxon>Gammaproteobacteria</taxon>
        <taxon>Enterobacterales</taxon>
        <taxon>Morganellaceae</taxon>
        <taxon>Morganella</taxon>
    </lineage>
</organism>
<feature type="transmembrane region" description="Helical" evidence="1">
    <location>
        <begin position="63"/>
        <end position="83"/>
    </location>
</feature>
<comment type="caution">
    <text evidence="3">The sequence shown here is derived from an EMBL/GenBank/DDBJ whole genome shotgun (WGS) entry which is preliminary data.</text>
</comment>
<protein>
    <submittedName>
        <fullName evidence="3">YcxB family protein</fullName>
    </submittedName>
</protein>
<proteinExistence type="predicted"/>
<dbReference type="RefSeq" id="WP_368898611.1">
    <property type="nucleotide sequence ID" value="NZ_CAXOOS010000002.1"/>
</dbReference>
<feature type="transmembrane region" description="Helical" evidence="1">
    <location>
        <begin position="36"/>
        <end position="57"/>
    </location>
</feature>
<evidence type="ECO:0000256" key="1">
    <source>
        <dbReference type="SAM" id="Phobius"/>
    </source>
</evidence>
<evidence type="ECO:0000313" key="3">
    <source>
        <dbReference type="EMBL" id="EMO9456084.1"/>
    </source>
</evidence>
<name>A0AAI9MRZ2_MORMO</name>
<dbReference type="EMBL" id="ABKJEP030000012">
    <property type="protein sequence ID" value="EMO9456084.1"/>
    <property type="molecule type" value="Genomic_DNA"/>
</dbReference>
<dbReference type="AlphaFoldDB" id="A0AAI9MRZ2"/>
<evidence type="ECO:0000259" key="2">
    <source>
        <dbReference type="Pfam" id="PF14317"/>
    </source>
</evidence>
<reference evidence="3" key="1">
    <citation type="submission" date="2024-02" db="EMBL/GenBank/DDBJ databases">
        <authorList>
            <consortium name="Clinical and Environmental Microbiology Branch: Whole genome sequencing antimicrobial resistance pathogens in the healthcare setting"/>
        </authorList>
    </citation>
    <scope>NUCLEOTIDE SEQUENCE</scope>
    <source>
        <strain evidence="3">2023KU-00017</strain>
    </source>
</reference>